<feature type="transmembrane region" description="Helical" evidence="10">
    <location>
        <begin position="70"/>
        <end position="91"/>
    </location>
</feature>
<dbReference type="InterPro" id="IPR030659">
    <property type="entry name" value="SecY_CS"/>
</dbReference>
<dbReference type="Proteomes" id="UP000034175">
    <property type="component" value="Unassembled WGS sequence"/>
</dbReference>
<evidence type="ECO:0000256" key="5">
    <source>
        <dbReference type="ARBA" id="ARBA00022927"/>
    </source>
</evidence>
<evidence type="ECO:0000256" key="10">
    <source>
        <dbReference type="HAMAP-Rule" id="MF_01465"/>
    </source>
</evidence>
<reference evidence="14 15" key="1">
    <citation type="journal article" date="2015" name="Nature">
        <title>rRNA introns, odd ribosomes, and small enigmatic genomes across a large radiation of phyla.</title>
        <authorList>
            <person name="Brown C.T."/>
            <person name="Hug L.A."/>
            <person name="Thomas B.C."/>
            <person name="Sharon I."/>
            <person name="Castelle C.J."/>
            <person name="Singh A."/>
            <person name="Wilkins M.J."/>
            <person name="Williams K.H."/>
            <person name="Banfield J.F."/>
        </authorList>
    </citation>
    <scope>NUCLEOTIDE SEQUENCE [LARGE SCALE GENOMIC DNA]</scope>
</reference>
<evidence type="ECO:0000256" key="3">
    <source>
        <dbReference type="ARBA" id="ARBA00022448"/>
    </source>
</evidence>
<evidence type="ECO:0000256" key="13">
    <source>
        <dbReference type="RuleBase" id="RU004349"/>
    </source>
</evidence>
<dbReference type="HAMAP" id="MF_01465">
    <property type="entry name" value="SecY"/>
    <property type="match status" value="1"/>
</dbReference>
<protein>
    <recommendedName>
        <fullName evidence="9 10">Protein translocase subunit SecY</fullName>
    </recommendedName>
</protein>
<evidence type="ECO:0000256" key="2">
    <source>
        <dbReference type="ARBA" id="ARBA00005751"/>
    </source>
</evidence>
<dbReference type="FunFam" id="1.10.3370.10:FF:000001">
    <property type="entry name" value="Preprotein translocase subunit SecY"/>
    <property type="match status" value="1"/>
</dbReference>
<dbReference type="Gene3D" id="1.10.3370.10">
    <property type="entry name" value="SecY subunit domain"/>
    <property type="match status" value="1"/>
</dbReference>
<dbReference type="PATRIC" id="fig|1619042.3.peg.67"/>
<dbReference type="PROSITE" id="PS00756">
    <property type="entry name" value="SECY_2"/>
    <property type="match status" value="1"/>
</dbReference>
<comment type="subcellular location">
    <subcellularLocation>
        <location evidence="10">Cell membrane</location>
        <topology evidence="10">Multi-pass membrane protein</topology>
    </subcellularLocation>
    <subcellularLocation>
        <location evidence="1 12">Membrane</location>
        <topology evidence="1 12">Multi-pass membrane protein</topology>
    </subcellularLocation>
</comment>
<feature type="transmembrane region" description="Helical" evidence="10">
    <location>
        <begin position="264"/>
        <end position="287"/>
    </location>
</feature>
<dbReference type="Pfam" id="PF00344">
    <property type="entry name" value="SecY"/>
    <property type="match status" value="1"/>
</dbReference>
<feature type="transmembrane region" description="Helical" evidence="10">
    <location>
        <begin position="307"/>
        <end position="329"/>
    </location>
</feature>
<keyword evidence="8 10" id="KW-0472">Membrane</keyword>
<feature type="transmembrane region" description="Helical" evidence="10">
    <location>
        <begin position="111"/>
        <end position="129"/>
    </location>
</feature>
<evidence type="ECO:0000256" key="7">
    <source>
        <dbReference type="ARBA" id="ARBA00023010"/>
    </source>
</evidence>
<evidence type="ECO:0000313" key="14">
    <source>
        <dbReference type="EMBL" id="KKU27338.1"/>
    </source>
</evidence>
<feature type="transmembrane region" description="Helical" evidence="10">
    <location>
        <begin position="149"/>
        <end position="166"/>
    </location>
</feature>
<keyword evidence="3 10" id="KW-0813">Transport</keyword>
<evidence type="ECO:0000256" key="6">
    <source>
        <dbReference type="ARBA" id="ARBA00022989"/>
    </source>
</evidence>
<feature type="transmembrane region" description="Helical" evidence="10">
    <location>
        <begin position="365"/>
        <end position="386"/>
    </location>
</feature>
<gene>
    <name evidence="10" type="primary">secY</name>
    <name evidence="14" type="ORF">UX39_C0001G0058</name>
</gene>
<dbReference type="AlphaFoldDB" id="A0A0G1RBE2"/>
<dbReference type="GO" id="GO:0065002">
    <property type="term" value="P:intracellular protein transmembrane transport"/>
    <property type="evidence" value="ECO:0007669"/>
    <property type="project" value="UniProtKB-UniRule"/>
</dbReference>
<dbReference type="SUPFAM" id="SSF103491">
    <property type="entry name" value="Preprotein translocase SecY subunit"/>
    <property type="match status" value="1"/>
</dbReference>
<comment type="similarity">
    <text evidence="2 10 13">Belongs to the SecY/SEC61-alpha family.</text>
</comment>
<dbReference type="GO" id="GO:0005886">
    <property type="term" value="C:plasma membrane"/>
    <property type="evidence" value="ECO:0007669"/>
    <property type="project" value="UniProtKB-SubCell"/>
</dbReference>
<keyword evidence="5 10" id="KW-0653">Protein transport</keyword>
<sequence length="425" mass="46860">MWEKIQQAWKIKDVRNRLLFVIALLVIFRAVSHIPIPGVNVENLKNFLAGNQIFGLLDIFSGGTIQNFSIVMLGVAPYITASIIIQLLTMIVPRLEEITKEGESGQQKINLYTRWLTVPLAFLQSYGMIKLFSGQSATPILADLNPFRIITIMITVTAGTMFLVWLGEMISEKKVGNGVSLLIFAGIVSSLPGALKTAFINYNPSDLYTFILFGLVAVLTVVGVVFITEGQRNIPVNYAKQVRGNRIYGGSTTHLPLRVNMAGVIPIIFAISLILFPPMVAQFFTRASADWVARFAAFTITFFQNQWVYGILYFSLVFGFTYFYTAVIFHPQKIAENLQKQGGFIPGIRPGKETEKYLGQTVNRINLIGAVFLGAIAVLPLALQGAMGTQSLVIGGTSVLIVVAVAIEAAKQIDAQIMMHEYDHI</sequence>
<organism evidence="14 15">
    <name type="scientific">Candidatus Magasanikbacteria bacterium GW2011_GWA2_46_17</name>
    <dbReference type="NCBI Taxonomy" id="1619042"/>
    <lineage>
        <taxon>Bacteria</taxon>
        <taxon>Candidatus Magasanikiibacteriota</taxon>
    </lineage>
</organism>
<dbReference type="EMBL" id="LCMA01000001">
    <property type="protein sequence ID" value="KKU27338.1"/>
    <property type="molecule type" value="Genomic_DNA"/>
</dbReference>
<name>A0A0G1RBE2_9BACT</name>
<evidence type="ECO:0000256" key="4">
    <source>
        <dbReference type="ARBA" id="ARBA00022692"/>
    </source>
</evidence>
<dbReference type="InterPro" id="IPR002208">
    <property type="entry name" value="SecY/SEC61-alpha"/>
</dbReference>
<evidence type="ECO:0000256" key="8">
    <source>
        <dbReference type="ARBA" id="ARBA00023136"/>
    </source>
</evidence>
<keyword evidence="6 10" id="KW-1133">Transmembrane helix</keyword>
<keyword evidence="4 10" id="KW-0812">Transmembrane</keyword>
<proteinExistence type="inferred from homology"/>
<accession>A0A0G1RBE2</accession>
<comment type="subunit">
    <text evidence="10">Component of the Sec protein translocase complex. Heterotrimer consisting of SecY, SecE and SecG subunits. The heterotrimers can form oligomers, although 1 heterotrimer is thought to be able to translocate proteins. Interacts with the ribosome. Interacts with SecDF, and other proteins may be involved. Interacts with SecA.</text>
</comment>
<feature type="transmembrane region" description="Helical" evidence="10">
    <location>
        <begin position="392"/>
        <end position="410"/>
    </location>
</feature>
<keyword evidence="7 10" id="KW-0811">Translocation</keyword>
<dbReference type="PRINTS" id="PR00303">
    <property type="entry name" value="SECYTRNLCASE"/>
</dbReference>
<evidence type="ECO:0000256" key="12">
    <source>
        <dbReference type="RuleBase" id="RU003484"/>
    </source>
</evidence>
<dbReference type="PROSITE" id="PS00755">
    <property type="entry name" value="SECY_1"/>
    <property type="match status" value="1"/>
</dbReference>
<comment type="caution">
    <text evidence="10">Lacks conserved residue(s) required for the propagation of feature annotation.</text>
</comment>
<dbReference type="PANTHER" id="PTHR10906">
    <property type="entry name" value="SECY/SEC61-ALPHA FAMILY MEMBER"/>
    <property type="match status" value="1"/>
</dbReference>
<dbReference type="GO" id="GO:0043952">
    <property type="term" value="P:protein transport by the Sec complex"/>
    <property type="evidence" value="ECO:0007669"/>
    <property type="project" value="UniProtKB-UniRule"/>
</dbReference>
<evidence type="ECO:0000313" key="15">
    <source>
        <dbReference type="Proteomes" id="UP000034175"/>
    </source>
</evidence>
<feature type="transmembrane region" description="Helical" evidence="10">
    <location>
        <begin position="207"/>
        <end position="227"/>
    </location>
</feature>
<dbReference type="GO" id="GO:0006605">
    <property type="term" value="P:protein targeting"/>
    <property type="evidence" value="ECO:0007669"/>
    <property type="project" value="UniProtKB-UniRule"/>
</dbReference>
<evidence type="ECO:0000256" key="11">
    <source>
        <dbReference type="RuleBase" id="RU000537"/>
    </source>
</evidence>
<evidence type="ECO:0000256" key="9">
    <source>
        <dbReference type="ARBA" id="ARBA00039733"/>
    </source>
</evidence>
<dbReference type="InterPro" id="IPR026593">
    <property type="entry name" value="SecY"/>
</dbReference>
<dbReference type="PIRSF" id="PIRSF004557">
    <property type="entry name" value="SecY"/>
    <property type="match status" value="1"/>
</dbReference>
<dbReference type="InterPro" id="IPR023201">
    <property type="entry name" value="SecY_dom_sf"/>
</dbReference>
<comment type="function">
    <text evidence="10 11">The central subunit of the protein translocation channel SecYEG. Consists of two halves formed by TMs 1-5 and 6-10. These two domains form a lateral gate at the front which open onto the bilayer between TMs 2 and 7, and are clamped together by SecE at the back. The channel is closed by both a pore ring composed of hydrophobic SecY resides and a short helix (helix 2A) on the extracellular side of the membrane which forms a plug. The plug probably moves laterally to allow the channel to open. The ring and the pore may move independently.</text>
</comment>
<feature type="transmembrane region" description="Helical" evidence="10">
    <location>
        <begin position="178"/>
        <end position="195"/>
    </location>
</feature>
<evidence type="ECO:0000256" key="1">
    <source>
        <dbReference type="ARBA" id="ARBA00004141"/>
    </source>
</evidence>
<dbReference type="NCBIfam" id="TIGR00967">
    <property type="entry name" value="3a0501s007"/>
    <property type="match status" value="1"/>
</dbReference>
<keyword evidence="10" id="KW-1003">Cell membrane</keyword>
<comment type="caution">
    <text evidence="14">The sequence shown here is derived from an EMBL/GenBank/DDBJ whole genome shotgun (WGS) entry which is preliminary data.</text>
</comment>